<accession>A0A1G1X1I8</accession>
<evidence type="ECO:0000313" key="3">
    <source>
        <dbReference type="EMBL" id="OGY33868.1"/>
    </source>
</evidence>
<sequence>MEPQTWIETIASILNSFAVILIYFVIGFGPGFIVGVLLANKFSGKNHPLRMEKQNQNIQKAAEHNSQWHPNNPKWQ</sequence>
<proteinExistence type="predicted"/>
<dbReference type="EMBL" id="MHHR01000026">
    <property type="protein sequence ID" value="OGY33868.1"/>
    <property type="molecule type" value="Genomic_DNA"/>
</dbReference>
<gene>
    <name evidence="3" type="ORF">A3D99_03985</name>
</gene>
<evidence type="ECO:0000256" key="2">
    <source>
        <dbReference type="SAM" id="Phobius"/>
    </source>
</evidence>
<evidence type="ECO:0000256" key="1">
    <source>
        <dbReference type="SAM" id="MobiDB-lite"/>
    </source>
</evidence>
<comment type="caution">
    <text evidence="3">The sequence shown here is derived from an EMBL/GenBank/DDBJ whole genome shotgun (WGS) entry which is preliminary data.</text>
</comment>
<keyword evidence="2" id="KW-0812">Transmembrane</keyword>
<feature type="region of interest" description="Disordered" evidence="1">
    <location>
        <begin position="57"/>
        <end position="76"/>
    </location>
</feature>
<keyword evidence="2" id="KW-0472">Membrane</keyword>
<dbReference type="AlphaFoldDB" id="A0A1G1X1I8"/>
<protein>
    <submittedName>
        <fullName evidence="3">Uncharacterized protein</fullName>
    </submittedName>
</protein>
<organism evidence="3 4">
    <name type="scientific">Candidatus Andersenbacteria bacterium RIFCSPHIGHO2_12_FULL_45_11</name>
    <dbReference type="NCBI Taxonomy" id="1797281"/>
    <lineage>
        <taxon>Bacteria</taxon>
        <taxon>Candidatus Anderseniibacteriota</taxon>
    </lineage>
</organism>
<feature type="transmembrane region" description="Helical" evidence="2">
    <location>
        <begin position="20"/>
        <end position="40"/>
    </location>
</feature>
<dbReference type="Proteomes" id="UP000177528">
    <property type="component" value="Unassembled WGS sequence"/>
</dbReference>
<name>A0A1G1X1I8_9BACT</name>
<reference evidence="3 4" key="1">
    <citation type="journal article" date="2016" name="Nat. Commun.">
        <title>Thousands of microbial genomes shed light on interconnected biogeochemical processes in an aquifer system.</title>
        <authorList>
            <person name="Anantharaman K."/>
            <person name="Brown C.T."/>
            <person name="Hug L.A."/>
            <person name="Sharon I."/>
            <person name="Castelle C.J."/>
            <person name="Probst A.J."/>
            <person name="Thomas B.C."/>
            <person name="Singh A."/>
            <person name="Wilkins M.J."/>
            <person name="Karaoz U."/>
            <person name="Brodie E.L."/>
            <person name="Williams K.H."/>
            <person name="Hubbard S.S."/>
            <person name="Banfield J.F."/>
        </authorList>
    </citation>
    <scope>NUCLEOTIDE SEQUENCE [LARGE SCALE GENOMIC DNA]</scope>
</reference>
<keyword evidence="2" id="KW-1133">Transmembrane helix</keyword>
<evidence type="ECO:0000313" key="4">
    <source>
        <dbReference type="Proteomes" id="UP000177528"/>
    </source>
</evidence>